<dbReference type="Proteomes" id="UP000053555">
    <property type="component" value="Unassembled WGS sequence"/>
</dbReference>
<evidence type="ECO:0000259" key="1">
    <source>
        <dbReference type="Pfam" id="PF02721"/>
    </source>
</evidence>
<dbReference type="InterPro" id="IPR012340">
    <property type="entry name" value="NA-bd_OB-fold"/>
</dbReference>
<dbReference type="CDD" id="cd04480">
    <property type="entry name" value="RPA1_DBD_A_like"/>
    <property type="match status" value="1"/>
</dbReference>
<dbReference type="Pfam" id="PF02721">
    <property type="entry name" value="DUF223"/>
    <property type="match status" value="1"/>
</dbReference>
<feature type="domain" description="Replication protein A 70 kDa DNA-binding subunit B/D first OB fold" evidence="1">
    <location>
        <begin position="6"/>
        <end position="96"/>
    </location>
</feature>
<dbReference type="SUPFAM" id="SSF50249">
    <property type="entry name" value="Nucleic acid-binding proteins"/>
    <property type="match status" value="1"/>
</dbReference>
<accession>A0A0B2NQF7</accession>
<dbReference type="EMBL" id="KN671881">
    <property type="protein sequence ID" value="KHM99259.1"/>
    <property type="molecule type" value="Genomic_DNA"/>
</dbReference>
<reference evidence="2" key="1">
    <citation type="submission" date="2014-07" db="EMBL/GenBank/DDBJ databases">
        <title>Identification of a novel salt tolerance gene in wild soybean by whole-genome sequencing.</title>
        <authorList>
            <person name="Lam H.-M."/>
            <person name="Qi X."/>
            <person name="Li M.-W."/>
            <person name="Liu X."/>
            <person name="Xie M."/>
            <person name="Ni M."/>
            <person name="Xu X."/>
        </authorList>
    </citation>
    <scope>NUCLEOTIDE SEQUENCE [LARGE SCALE GENOMIC DNA]</scope>
    <source>
        <tissue evidence="2">Root</tissue>
    </source>
</reference>
<evidence type="ECO:0000313" key="2">
    <source>
        <dbReference type="EMBL" id="KHM99259.1"/>
    </source>
</evidence>
<organism evidence="2">
    <name type="scientific">Glycine soja</name>
    <name type="common">Wild soybean</name>
    <dbReference type="NCBI Taxonomy" id="3848"/>
    <lineage>
        <taxon>Eukaryota</taxon>
        <taxon>Viridiplantae</taxon>
        <taxon>Streptophyta</taxon>
        <taxon>Embryophyta</taxon>
        <taxon>Tracheophyta</taxon>
        <taxon>Spermatophyta</taxon>
        <taxon>Magnoliopsida</taxon>
        <taxon>eudicotyledons</taxon>
        <taxon>Gunneridae</taxon>
        <taxon>Pentapetalae</taxon>
        <taxon>rosids</taxon>
        <taxon>fabids</taxon>
        <taxon>Fabales</taxon>
        <taxon>Fabaceae</taxon>
        <taxon>Papilionoideae</taxon>
        <taxon>50 kb inversion clade</taxon>
        <taxon>NPAAA clade</taxon>
        <taxon>indigoferoid/millettioid clade</taxon>
        <taxon>Phaseoleae</taxon>
        <taxon>Glycine</taxon>
        <taxon>Glycine subgen. Soja</taxon>
    </lineage>
</organism>
<protein>
    <recommendedName>
        <fullName evidence="1">Replication protein A 70 kDa DNA-binding subunit B/D first OB fold domain-containing protein</fullName>
    </recommendedName>
</protein>
<sequence>MVCKCNWISQIDDSKETWKMAIKIKKIWNVFRTPRSNIEMIFMDQTSQDIEKWKNQLTENQTYIVQNFEVENSTRQYRGSNHKYKLIFARGTMVKEKDLPDIPSYCFCFTEFEAFTSQNAQSDILKRYALLLYYENNNVSFFNSCAYRNNMFLFVPDLIGEFVDVVQWQLDSKRIKVSLMLRNECLVEKGQWFDVVNADRIKSINDFANFFAYKLIPEYNIRVQVYDGTGNACFKLPYKDVKILLKISCKDIVLHIEGPYAQELPALLYDLNGLDLLFLVDTRIEGSATSSSNVSDHDGYSVSEICHEKEILRMLQRGEHYFQFDEENKLKVTKQHHAPGCID</sequence>
<gene>
    <name evidence="2" type="ORF">glysoja_049871</name>
</gene>
<name>A0A0B2NQF7_GLYSO</name>
<dbReference type="InterPro" id="IPR003871">
    <property type="entry name" value="RFA1B/D_OB_1st"/>
</dbReference>
<proteinExistence type="predicted"/>
<dbReference type="Gene3D" id="2.40.50.140">
    <property type="entry name" value="Nucleic acid-binding proteins"/>
    <property type="match status" value="1"/>
</dbReference>
<dbReference type="AlphaFoldDB" id="A0A0B2NQF7"/>